<dbReference type="Gene3D" id="1.20.1740.10">
    <property type="entry name" value="Amino acid/polyamine transporter I"/>
    <property type="match status" value="1"/>
</dbReference>
<evidence type="ECO:0000256" key="3">
    <source>
        <dbReference type="ARBA" id="ARBA00022692"/>
    </source>
</evidence>
<feature type="transmembrane region" description="Helical" evidence="6">
    <location>
        <begin position="153"/>
        <end position="172"/>
    </location>
</feature>
<dbReference type="AlphaFoldDB" id="H0QK24"/>
<feature type="transmembrane region" description="Helical" evidence="6">
    <location>
        <begin position="393"/>
        <end position="412"/>
    </location>
</feature>
<evidence type="ECO:0000313" key="7">
    <source>
        <dbReference type="EMBL" id="GAB13264.1"/>
    </source>
</evidence>
<feature type="transmembrane region" description="Helical" evidence="6">
    <location>
        <begin position="231"/>
        <end position="252"/>
    </location>
</feature>
<dbReference type="EMBL" id="BAEG01000037">
    <property type="protein sequence ID" value="GAB13264.1"/>
    <property type="molecule type" value="Genomic_DNA"/>
</dbReference>
<dbReference type="GO" id="GO:0016020">
    <property type="term" value="C:membrane"/>
    <property type="evidence" value="ECO:0007669"/>
    <property type="project" value="UniProtKB-SubCell"/>
</dbReference>
<reference evidence="7 8" key="1">
    <citation type="submission" date="2011-12" db="EMBL/GenBank/DDBJ databases">
        <title>Whole genome shotgun sequence of Arthrobacter globiformis NBRC 12137.</title>
        <authorList>
            <person name="Miyazawa S."/>
            <person name="Hosoyama A."/>
            <person name="Tsuchikane K."/>
            <person name="Katsumata H."/>
            <person name="Yamazaki S."/>
            <person name="Fujita N."/>
        </authorList>
    </citation>
    <scope>NUCLEOTIDE SEQUENCE [LARGE SCALE GENOMIC DNA]</scope>
    <source>
        <strain evidence="7 8">NBRC 12137</strain>
    </source>
</reference>
<feature type="transmembrane region" description="Helical" evidence="6">
    <location>
        <begin position="432"/>
        <end position="453"/>
    </location>
</feature>
<keyword evidence="5 6" id="KW-0472">Membrane</keyword>
<feature type="transmembrane region" description="Helical" evidence="6">
    <location>
        <begin position="12"/>
        <end position="34"/>
    </location>
</feature>
<evidence type="ECO:0000256" key="4">
    <source>
        <dbReference type="ARBA" id="ARBA00022989"/>
    </source>
</evidence>
<dbReference type="eggNOG" id="COG0531">
    <property type="taxonomic scope" value="Bacteria"/>
</dbReference>
<evidence type="ECO:0000256" key="6">
    <source>
        <dbReference type="SAM" id="Phobius"/>
    </source>
</evidence>
<name>H0QK24_ARTG1</name>
<feature type="transmembrane region" description="Helical" evidence="6">
    <location>
        <begin position="285"/>
        <end position="311"/>
    </location>
</feature>
<comment type="subcellular location">
    <subcellularLocation>
        <location evidence="1">Membrane</location>
        <topology evidence="1">Multi-pass membrane protein</topology>
    </subcellularLocation>
</comment>
<comment type="caution">
    <text evidence="7">The sequence shown here is derived from an EMBL/GenBank/DDBJ whole genome shotgun (WGS) entry which is preliminary data.</text>
</comment>
<sequence length="485" mass="51810">MTLKRQFRMRDAFTIAFVFISPIVALYAVFGLVMQAAGPAGWWAFAVVLVLQLLIALSLGVLVSRWPFQGGSYQWARRLVGESYGWAAGWAYIWTIIIVIASNAYAIASFIPPLLGIPDFSLIEHIAVALVILVATTALNLIGPVVLKILTRLSLAAEVVGSIVLATVLLIWHREQPLSILFTSGGAADGDYLWGGFILAMGFVGFGFAGFETVCSMAEEIDRPEKNLPKAIVGALATIGIVVLYSSLALVLSTPDFGAVITGAIVDPAANNITESLGPGIAQPFFGLVIIGFAASMLTAQTSISRVIWSFSRDGVLPASRFMAKLSQKHRTPNRAIIVVGVLAIVITLLAFSEQVYATLVAAAAGGFFVTMGLVVVALFARIVSKKWHAGPFSLGVFTLPVVAAAAAWIVFEVINLAWPRSPGEEVPWYVSWSVPIGLAGIALVGLVVWLSVRDRIRAVNRDLHEHHQIAGEEDTNSAESVATS</sequence>
<dbReference type="PANTHER" id="PTHR45649">
    <property type="entry name" value="AMINO-ACID PERMEASE BAT1"/>
    <property type="match status" value="1"/>
</dbReference>
<proteinExistence type="predicted"/>
<gene>
    <name evidence="7" type="ORF">ARGLB_037_01150</name>
</gene>
<evidence type="ECO:0000256" key="1">
    <source>
        <dbReference type="ARBA" id="ARBA00004141"/>
    </source>
</evidence>
<dbReference type="PANTHER" id="PTHR45649:SF26">
    <property type="entry name" value="OS04G0435100 PROTEIN"/>
    <property type="match status" value="1"/>
</dbReference>
<dbReference type="Proteomes" id="UP000003828">
    <property type="component" value="Unassembled WGS sequence"/>
</dbReference>
<evidence type="ECO:0000256" key="2">
    <source>
        <dbReference type="ARBA" id="ARBA00022448"/>
    </source>
</evidence>
<dbReference type="InterPro" id="IPR002293">
    <property type="entry name" value="AA/rel_permease1"/>
</dbReference>
<keyword evidence="2" id="KW-0813">Transport</keyword>
<feature type="transmembrane region" description="Helical" evidence="6">
    <location>
        <begin position="358"/>
        <end position="381"/>
    </location>
</feature>
<organism evidence="7 8">
    <name type="scientific">Arthrobacter globiformis (strain ATCC 8010 / DSM 20124 / JCM 1332 / NBRC 12137 / NCIMB 8907 / NRRL B-2979 / 168)</name>
    <dbReference type="NCBI Taxonomy" id="1077972"/>
    <lineage>
        <taxon>Bacteria</taxon>
        <taxon>Bacillati</taxon>
        <taxon>Actinomycetota</taxon>
        <taxon>Actinomycetes</taxon>
        <taxon>Micrococcales</taxon>
        <taxon>Micrococcaceae</taxon>
        <taxon>Arthrobacter</taxon>
    </lineage>
</organism>
<feature type="transmembrane region" description="Helical" evidence="6">
    <location>
        <begin position="126"/>
        <end position="146"/>
    </location>
</feature>
<dbReference type="GO" id="GO:0022857">
    <property type="term" value="F:transmembrane transporter activity"/>
    <property type="evidence" value="ECO:0007669"/>
    <property type="project" value="InterPro"/>
</dbReference>
<keyword evidence="3 6" id="KW-0812">Transmembrane</keyword>
<dbReference type="STRING" id="1077972.ARGLB_037_01150"/>
<protein>
    <submittedName>
        <fullName evidence="7">Putative amino acid transporter</fullName>
    </submittedName>
</protein>
<feature type="transmembrane region" description="Helical" evidence="6">
    <location>
        <begin position="84"/>
        <end position="106"/>
    </location>
</feature>
<evidence type="ECO:0000256" key="5">
    <source>
        <dbReference type="ARBA" id="ARBA00023136"/>
    </source>
</evidence>
<keyword evidence="4 6" id="KW-1133">Transmembrane helix</keyword>
<feature type="transmembrane region" description="Helical" evidence="6">
    <location>
        <begin position="40"/>
        <end position="63"/>
    </location>
</feature>
<keyword evidence="8" id="KW-1185">Reference proteome</keyword>
<feature type="transmembrane region" description="Helical" evidence="6">
    <location>
        <begin position="332"/>
        <end position="352"/>
    </location>
</feature>
<evidence type="ECO:0000313" key="8">
    <source>
        <dbReference type="Proteomes" id="UP000003828"/>
    </source>
</evidence>
<accession>H0QK24</accession>
<feature type="transmembrane region" description="Helical" evidence="6">
    <location>
        <begin position="192"/>
        <end position="211"/>
    </location>
</feature>
<dbReference type="PIRSF" id="PIRSF006060">
    <property type="entry name" value="AA_transporter"/>
    <property type="match status" value="1"/>
</dbReference>
<dbReference type="Pfam" id="PF13520">
    <property type="entry name" value="AA_permease_2"/>
    <property type="match status" value="1"/>
</dbReference>